<organism evidence="2 3">
    <name type="scientific">Monilinia fructigena</name>
    <dbReference type="NCBI Taxonomy" id="38457"/>
    <lineage>
        <taxon>Eukaryota</taxon>
        <taxon>Fungi</taxon>
        <taxon>Dikarya</taxon>
        <taxon>Ascomycota</taxon>
        <taxon>Pezizomycotina</taxon>
        <taxon>Leotiomycetes</taxon>
        <taxon>Helotiales</taxon>
        <taxon>Sclerotiniaceae</taxon>
        <taxon>Monilinia</taxon>
    </lineage>
</organism>
<sequence>MASTNQSQASGKNNLPPELMDIVGPALQFGGLSALSGTIVGGFSGILVSRTPVLFAVASSIQWGILALPSGEPALLFFLVIKPRPYINTARESPFYQSRCVSCRCYWGYTAWAKKRSAWVCRVWGSWICGTEIYEAVDERKLEEMRLEEGGKENSEESWANSKWVPWKKLTDDEYEEC</sequence>
<keyword evidence="3" id="KW-1185">Reference proteome</keyword>
<comment type="caution">
    <text evidence="2">The sequence shown here is derived from an EMBL/GenBank/DDBJ whole genome shotgun (WGS) entry which is preliminary data.</text>
</comment>
<protein>
    <submittedName>
        <fullName evidence="2">Uncharacterized protein</fullName>
    </submittedName>
</protein>
<keyword evidence="1" id="KW-0812">Transmembrane</keyword>
<keyword evidence="1" id="KW-1133">Transmembrane helix</keyword>
<evidence type="ECO:0000256" key="1">
    <source>
        <dbReference type="SAM" id="Phobius"/>
    </source>
</evidence>
<dbReference type="Proteomes" id="UP000249056">
    <property type="component" value="Unassembled WGS sequence"/>
</dbReference>
<gene>
    <name evidence="2" type="ORF">DID88_007127</name>
</gene>
<name>A0A395J825_9HELO</name>
<dbReference type="PANTHER" id="PTHR41390">
    <property type="entry name" value="CHROMOSOME 7, WHOLE GENOME SHOTGUN SEQUENCE"/>
    <property type="match status" value="1"/>
</dbReference>
<dbReference type="AlphaFoldDB" id="A0A395J825"/>
<reference evidence="2 3" key="1">
    <citation type="submission" date="2018-06" db="EMBL/GenBank/DDBJ databases">
        <title>Genome Sequence of the Brown Rot Fungal Pathogen Monilinia fructigena.</title>
        <authorList>
            <person name="Landi L."/>
            <person name="De Miccolis Angelini R.M."/>
            <person name="Pollastro S."/>
            <person name="Abate D."/>
            <person name="Faretra F."/>
            <person name="Romanazzi G."/>
        </authorList>
    </citation>
    <scope>NUCLEOTIDE SEQUENCE [LARGE SCALE GENOMIC DNA]</scope>
    <source>
        <strain evidence="2 3">Mfrg269</strain>
    </source>
</reference>
<evidence type="ECO:0000313" key="2">
    <source>
        <dbReference type="EMBL" id="RAL68396.1"/>
    </source>
</evidence>
<feature type="transmembrane region" description="Helical" evidence="1">
    <location>
        <begin position="61"/>
        <end position="81"/>
    </location>
</feature>
<keyword evidence="1" id="KW-0472">Membrane</keyword>
<evidence type="ECO:0000313" key="3">
    <source>
        <dbReference type="Proteomes" id="UP000249056"/>
    </source>
</evidence>
<accession>A0A395J825</accession>
<dbReference type="PANTHER" id="PTHR41390:SF1">
    <property type="entry name" value="NADH-UBIQUINONE OXIDOREDUCTASE 213 KDA SUBUNIT"/>
    <property type="match status" value="1"/>
</dbReference>
<feature type="transmembrane region" description="Helical" evidence="1">
    <location>
        <begin position="29"/>
        <end position="49"/>
    </location>
</feature>
<dbReference type="OrthoDB" id="5565730at2759"/>
<proteinExistence type="predicted"/>
<dbReference type="EMBL" id="QKRW01000001">
    <property type="protein sequence ID" value="RAL68396.1"/>
    <property type="molecule type" value="Genomic_DNA"/>
</dbReference>